<proteinExistence type="predicted"/>
<dbReference type="EMBL" id="CCKQ01005073">
    <property type="protein sequence ID" value="CDW76225.1"/>
    <property type="molecule type" value="Genomic_DNA"/>
</dbReference>
<dbReference type="AlphaFoldDB" id="A0A078A260"/>
<feature type="compositionally biased region" description="Polar residues" evidence="1">
    <location>
        <begin position="42"/>
        <end position="53"/>
    </location>
</feature>
<gene>
    <name evidence="2" type="primary">Contig6958.g7447</name>
    <name evidence="2" type="ORF">STYLEM_5225</name>
</gene>
<evidence type="ECO:0000313" key="3">
    <source>
        <dbReference type="Proteomes" id="UP000039865"/>
    </source>
</evidence>
<protein>
    <submittedName>
        <fullName evidence="2">Uncharacterized protein</fullName>
    </submittedName>
</protein>
<organism evidence="2 3">
    <name type="scientific">Stylonychia lemnae</name>
    <name type="common">Ciliate</name>
    <dbReference type="NCBI Taxonomy" id="5949"/>
    <lineage>
        <taxon>Eukaryota</taxon>
        <taxon>Sar</taxon>
        <taxon>Alveolata</taxon>
        <taxon>Ciliophora</taxon>
        <taxon>Intramacronucleata</taxon>
        <taxon>Spirotrichea</taxon>
        <taxon>Stichotrichia</taxon>
        <taxon>Sporadotrichida</taxon>
        <taxon>Oxytrichidae</taxon>
        <taxon>Stylonychinae</taxon>
        <taxon>Stylonychia</taxon>
    </lineage>
</organism>
<sequence length="181" mass="21297">MHKQETSEQKDNFTNQVKTFFSKRLGKNILRKKKTKRESLRDFQSYSNSTGEQLSPDKFDQSNSQIYLKSENSMSHSDYLPQNLDQKNQYPRQSVTPLQNLLQLNEPIQQNNFSPNDKKINLIEIKQKEVQSYGNSQIETRKNNIELIPNLDLINEVDYDQNQRESTGGDMLIPIKRRKIM</sequence>
<dbReference type="Proteomes" id="UP000039865">
    <property type="component" value="Unassembled WGS sequence"/>
</dbReference>
<evidence type="ECO:0000256" key="1">
    <source>
        <dbReference type="SAM" id="MobiDB-lite"/>
    </source>
</evidence>
<name>A0A078A260_STYLE</name>
<dbReference type="InParanoid" id="A0A078A260"/>
<keyword evidence="3" id="KW-1185">Reference proteome</keyword>
<reference evidence="2 3" key="1">
    <citation type="submission" date="2014-06" db="EMBL/GenBank/DDBJ databases">
        <authorList>
            <person name="Swart Estienne"/>
        </authorList>
    </citation>
    <scope>NUCLEOTIDE SEQUENCE [LARGE SCALE GENOMIC DNA]</scope>
    <source>
        <strain evidence="2 3">130c</strain>
    </source>
</reference>
<accession>A0A078A260</accession>
<evidence type="ECO:0000313" key="2">
    <source>
        <dbReference type="EMBL" id="CDW76225.1"/>
    </source>
</evidence>
<feature type="region of interest" description="Disordered" evidence="1">
    <location>
        <begin position="31"/>
        <end position="59"/>
    </location>
</feature>